<keyword evidence="3" id="KW-1185">Reference proteome</keyword>
<dbReference type="CDD" id="cd16021">
    <property type="entry name" value="ALP_like"/>
    <property type="match status" value="1"/>
</dbReference>
<evidence type="ECO:0000313" key="3">
    <source>
        <dbReference type="Proteomes" id="UP001642540"/>
    </source>
</evidence>
<dbReference type="InterPro" id="IPR004245">
    <property type="entry name" value="DUF229"/>
</dbReference>
<proteinExistence type="predicted"/>
<comment type="caution">
    <text evidence="2">The sequence shown here is derived from an EMBL/GenBank/DDBJ whole genome shotgun (WGS) entry which is preliminary data.</text>
</comment>
<protein>
    <submittedName>
        <fullName evidence="2">Uncharacterized protein</fullName>
    </submittedName>
</protein>
<accession>A0ABP1RZD1</accession>
<organism evidence="2 3">
    <name type="scientific">Orchesella dallaii</name>
    <dbReference type="NCBI Taxonomy" id="48710"/>
    <lineage>
        <taxon>Eukaryota</taxon>
        <taxon>Metazoa</taxon>
        <taxon>Ecdysozoa</taxon>
        <taxon>Arthropoda</taxon>
        <taxon>Hexapoda</taxon>
        <taxon>Collembola</taxon>
        <taxon>Entomobryomorpha</taxon>
        <taxon>Entomobryoidea</taxon>
        <taxon>Orchesellidae</taxon>
        <taxon>Orchesellinae</taxon>
        <taxon>Orchesella</taxon>
    </lineage>
</organism>
<dbReference type="SUPFAM" id="SSF53649">
    <property type="entry name" value="Alkaline phosphatase-like"/>
    <property type="match status" value="1"/>
</dbReference>
<reference evidence="2 3" key="1">
    <citation type="submission" date="2024-08" db="EMBL/GenBank/DDBJ databases">
        <authorList>
            <person name="Cucini C."/>
            <person name="Frati F."/>
        </authorList>
    </citation>
    <scope>NUCLEOTIDE SEQUENCE [LARGE SCALE GENOMIC DNA]</scope>
</reference>
<dbReference type="Pfam" id="PF02995">
    <property type="entry name" value="DUF229"/>
    <property type="match status" value="1"/>
</dbReference>
<evidence type="ECO:0000313" key="2">
    <source>
        <dbReference type="EMBL" id="CAL8139310.1"/>
    </source>
</evidence>
<keyword evidence="1" id="KW-0812">Transmembrane</keyword>
<dbReference type="InterPro" id="IPR017850">
    <property type="entry name" value="Alkaline_phosphatase_core_sf"/>
</dbReference>
<dbReference type="EMBL" id="CAXLJM020000124">
    <property type="protein sequence ID" value="CAL8139310.1"/>
    <property type="molecule type" value="Genomic_DNA"/>
</dbReference>
<dbReference type="PANTHER" id="PTHR10974:SF6">
    <property type="entry name" value="PROTEIN CBG19234"/>
    <property type="match status" value="1"/>
</dbReference>
<keyword evidence="1" id="KW-0472">Membrane</keyword>
<keyword evidence="1" id="KW-1133">Transmembrane helix</keyword>
<feature type="transmembrane region" description="Helical" evidence="1">
    <location>
        <begin position="12"/>
        <end position="36"/>
    </location>
</feature>
<sequence>MPTGSMAKILATLRYIFAALLILSTTWVFFGIWSLGRFDWDWRVNNAYEADYASRRFSWKKLMKNNSQCPIPILDPFNKELMEITSYHPDGKECHCNVTTYFRAGYNASEHPLLVRKPFFPHDELVCCWNNLEFTKKHPFVVANSVQLCRPIHENETEISLPSGTQFVTIKCENATNNLSFSTLNQTENWLDTVNPNITHKEVIFFVSPPNISNNKISSITKKDHLNIILFGLDGVSRMNFIRLMRSSYRFLTTKLNPIELHGYNSLASSTLINSLGFLTGLNLSTVRKTCWNTSKSYFDSCPWIWKNYSLKGYTTLFAEDYYSVFGYHLGGFQNQPTDYYLFPFGRWIDSFSKCIGNNTFLNFIEHYAKVATSKLKNVPSFQMYWCGRTYTSPADPFYIDESLKNLLTFWKDSGIFNKSAVILLSDHGYKQEPVLQNKQGILENQMPFAFLLFPKWFQMKYKEAYQNLVDNQWRLTTPFDLHEMLVDLLNLEDNLSKDKLQERVDSLPSHLAKGRATSKSLFLPIPKDRDCQTAGVDEMWCVCENYQRFDFDRPFGWIWYNIQPKDINLVLQMGNEIVKQMNEMMAPQRNSCMEYFLWKVLEVEKRNELIDGKTVYRLIIQVKPKAAIFNVILFHDEEADKFLMSREIFRLNQYVAICLSHYEFWHICACSNTAENEYQ</sequence>
<gene>
    <name evidence="2" type="ORF">ODALV1_LOCUS27779</name>
</gene>
<dbReference type="Proteomes" id="UP001642540">
    <property type="component" value="Unassembled WGS sequence"/>
</dbReference>
<evidence type="ECO:0000256" key="1">
    <source>
        <dbReference type="SAM" id="Phobius"/>
    </source>
</evidence>
<dbReference type="PANTHER" id="PTHR10974">
    <property type="entry name" value="FI08016P-RELATED"/>
    <property type="match status" value="1"/>
</dbReference>
<name>A0ABP1RZD1_9HEXA</name>